<dbReference type="Gene3D" id="2.40.50.90">
    <property type="match status" value="1"/>
</dbReference>
<reference evidence="4" key="2">
    <citation type="submission" date="2023-01" db="EMBL/GenBank/DDBJ databases">
        <authorList>
            <person name="Sun Q."/>
            <person name="Evtushenko L."/>
        </authorList>
    </citation>
    <scope>NUCLEOTIDE SEQUENCE</scope>
    <source>
        <strain evidence="4">VKM Ac-1069</strain>
    </source>
</reference>
<evidence type="ECO:0000313" key="4">
    <source>
        <dbReference type="EMBL" id="GLL13589.1"/>
    </source>
</evidence>
<dbReference type="AlphaFoldDB" id="A0A9W6NY76"/>
<sequence>MPDRQREGQVAATAVPPPKAQAGSGSRNVSGAAGCLVVFLLVLGVLAVACLPEAEGERRSFPEKCSEAPPTYSARSTCQPGGEAVVVTRIVDGDTVELEDGSQIQLIGIDAPEVDECGGADAASFVRRELTDQVVHVYTDGRNAVDRIGRPLRYVRYGESAGSTKDLAHEMMQQGLVRRFPAYAGDPVYTVELQSAYEAARAARLGIYGSTCIRVVSPRPDTSTSDYSDNDRRTGRHQNATAMSVHALTMTMM</sequence>
<comment type="caution">
    <text evidence="4">The sequence shown here is derived from an EMBL/GenBank/DDBJ whole genome shotgun (WGS) entry which is preliminary data.</text>
</comment>
<proteinExistence type="predicted"/>
<name>A0A9W6NY76_9PSEU</name>
<dbReference type="SUPFAM" id="SSF50199">
    <property type="entry name" value="Staphylococcal nuclease"/>
    <property type="match status" value="1"/>
</dbReference>
<dbReference type="Proteomes" id="UP001143463">
    <property type="component" value="Unassembled WGS sequence"/>
</dbReference>
<evidence type="ECO:0000259" key="3">
    <source>
        <dbReference type="PROSITE" id="PS50830"/>
    </source>
</evidence>
<accession>A0A9W6NY76</accession>
<dbReference type="InterPro" id="IPR035437">
    <property type="entry name" value="SNase_OB-fold_sf"/>
</dbReference>
<dbReference type="InterPro" id="IPR016071">
    <property type="entry name" value="Staphylococal_nuclease_OB-fold"/>
</dbReference>
<keyword evidence="2" id="KW-0472">Membrane</keyword>
<evidence type="ECO:0000256" key="2">
    <source>
        <dbReference type="SAM" id="Phobius"/>
    </source>
</evidence>
<keyword evidence="2" id="KW-1133">Transmembrane helix</keyword>
<dbReference type="EMBL" id="BSFQ01000023">
    <property type="protein sequence ID" value="GLL13589.1"/>
    <property type="molecule type" value="Genomic_DNA"/>
</dbReference>
<feature type="region of interest" description="Disordered" evidence="1">
    <location>
        <begin position="1"/>
        <end position="26"/>
    </location>
</feature>
<keyword evidence="5" id="KW-1185">Reference proteome</keyword>
<reference evidence="4" key="1">
    <citation type="journal article" date="2014" name="Int. J. Syst. Evol. Microbiol.">
        <title>Complete genome sequence of Corynebacterium casei LMG S-19264T (=DSM 44701T), isolated from a smear-ripened cheese.</title>
        <authorList>
            <consortium name="US DOE Joint Genome Institute (JGI-PGF)"/>
            <person name="Walter F."/>
            <person name="Albersmeier A."/>
            <person name="Kalinowski J."/>
            <person name="Ruckert C."/>
        </authorList>
    </citation>
    <scope>NUCLEOTIDE SEQUENCE</scope>
    <source>
        <strain evidence="4">VKM Ac-1069</strain>
    </source>
</reference>
<dbReference type="Pfam" id="PF00565">
    <property type="entry name" value="SNase"/>
    <property type="match status" value="1"/>
</dbReference>
<evidence type="ECO:0000256" key="1">
    <source>
        <dbReference type="SAM" id="MobiDB-lite"/>
    </source>
</evidence>
<dbReference type="PROSITE" id="PS50830">
    <property type="entry name" value="TNASE_3"/>
    <property type="match status" value="1"/>
</dbReference>
<evidence type="ECO:0000313" key="5">
    <source>
        <dbReference type="Proteomes" id="UP001143463"/>
    </source>
</evidence>
<gene>
    <name evidence="4" type="ORF">GCM10017577_47330</name>
</gene>
<dbReference type="SMART" id="SM00318">
    <property type="entry name" value="SNc"/>
    <property type="match status" value="1"/>
</dbReference>
<feature type="transmembrane region" description="Helical" evidence="2">
    <location>
        <begin position="31"/>
        <end position="51"/>
    </location>
</feature>
<organism evidence="4 5">
    <name type="scientific">Pseudonocardia halophobica</name>
    <dbReference type="NCBI Taxonomy" id="29401"/>
    <lineage>
        <taxon>Bacteria</taxon>
        <taxon>Bacillati</taxon>
        <taxon>Actinomycetota</taxon>
        <taxon>Actinomycetes</taxon>
        <taxon>Pseudonocardiales</taxon>
        <taxon>Pseudonocardiaceae</taxon>
        <taxon>Pseudonocardia</taxon>
    </lineage>
</organism>
<protein>
    <recommendedName>
        <fullName evidence="3">TNase-like domain-containing protein</fullName>
    </recommendedName>
</protein>
<feature type="region of interest" description="Disordered" evidence="1">
    <location>
        <begin position="218"/>
        <end position="241"/>
    </location>
</feature>
<keyword evidence="2" id="KW-0812">Transmembrane</keyword>
<feature type="domain" description="TNase-like" evidence="3">
    <location>
        <begin position="81"/>
        <end position="210"/>
    </location>
</feature>